<keyword evidence="1" id="KW-0378">Hydrolase</keyword>
<proteinExistence type="predicted"/>
<comment type="caution">
    <text evidence="1">The sequence shown here is derived from an EMBL/GenBank/DDBJ whole genome shotgun (WGS) entry which is preliminary data.</text>
</comment>
<dbReference type="Proteomes" id="UP001364695">
    <property type="component" value="Unassembled WGS sequence"/>
</dbReference>
<dbReference type="EMBL" id="JAWDIE010000010">
    <property type="protein sequence ID" value="MEJ7138366.1"/>
    <property type="molecule type" value="Genomic_DNA"/>
</dbReference>
<organism evidence="1 2">
    <name type="scientific">Amphibiibacter pelophylacis</name>
    <dbReference type="NCBI Taxonomy" id="1799477"/>
    <lineage>
        <taxon>Bacteria</taxon>
        <taxon>Pseudomonadati</taxon>
        <taxon>Pseudomonadota</taxon>
        <taxon>Betaproteobacteria</taxon>
        <taxon>Burkholderiales</taxon>
        <taxon>Sphaerotilaceae</taxon>
        <taxon>Amphibiibacter</taxon>
    </lineage>
</organism>
<sequence length="158" mass="17313">MTPPKIPISVLVVIHTAQGEVLLLERAGPDGQGSGLWQSVTGSLDALDEAPRAACIREVFEETGLVVGSADCPESALIDWQHSEEYEIFERWRHRYAPGVTRNTEHAFGLKLPRRLPIALAPREHVRYQWLPAAQAAPLCFSPSNARAIERLAGPAAT</sequence>
<dbReference type="EC" id="3.6.1.67" evidence="1"/>
<accession>A0ACC6P2D4</accession>
<gene>
    <name evidence="1" type="primary">nudB</name>
    <name evidence="1" type="ORF">RV045_07965</name>
</gene>
<evidence type="ECO:0000313" key="1">
    <source>
        <dbReference type="EMBL" id="MEJ7138366.1"/>
    </source>
</evidence>
<protein>
    <submittedName>
        <fullName evidence="1">Dihydroneopterin triphosphate diphosphatase</fullName>
        <ecNumber evidence="1">3.6.1.67</ecNumber>
    </submittedName>
</protein>
<name>A0ACC6P2D4_9BURK</name>
<evidence type="ECO:0000313" key="2">
    <source>
        <dbReference type="Proteomes" id="UP001364695"/>
    </source>
</evidence>
<keyword evidence="2" id="KW-1185">Reference proteome</keyword>
<reference evidence="1" key="1">
    <citation type="submission" date="2023-10" db="EMBL/GenBank/DDBJ databases">
        <title>Amphibacter perezi, gen. nov., sp. nov. a novel taxa of the family Comamonadaceae, class Betaproteobacteria isolated from the skin microbiota of Pelophylax perezi from different populations.</title>
        <authorList>
            <person name="Costa S."/>
            <person name="Proenca D.N."/>
            <person name="Lopes I."/>
            <person name="Morais P.V."/>
        </authorList>
    </citation>
    <scope>NUCLEOTIDE SEQUENCE</scope>
    <source>
        <strain evidence="1">SL12-8</strain>
    </source>
</reference>